<evidence type="ECO:0000313" key="1">
    <source>
        <dbReference type="EMBL" id="ORY69625.1"/>
    </source>
</evidence>
<proteinExistence type="predicted"/>
<name>A0A1Y2EFQ2_9PEZI</name>
<dbReference type="GeneID" id="63771028"/>
<gene>
    <name evidence="1" type="ORF">BCR38DRAFT_326813</name>
</gene>
<comment type="caution">
    <text evidence="1">The sequence shown here is derived from an EMBL/GenBank/DDBJ whole genome shotgun (WGS) entry which is preliminary data.</text>
</comment>
<feature type="non-terminal residue" evidence="1">
    <location>
        <position position="267"/>
    </location>
</feature>
<dbReference type="AlphaFoldDB" id="A0A1Y2EFQ2"/>
<dbReference type="STRING" id="1141098.A0A1Y2EFQ2"/>
<feature type="non-terminal residue" evidence="1">
    <location>
        <position position="1"/>
    </location>
</feature>
<keyword evidence="2" id="KW-1185">Reference proteome</keyword>
<dbReference type="OrthoDB" id="4925544at2759"/>
<sequence>LCSAELHGRNEILLKIPEQLKSTWLAKQSLLVSVSRGANDISPKSTKISTVDEGFLIKISQKEAHGILDVSIATTRKPKINETFQVNFGRYMIVEAYDVGKQLVKGLAQSVVDTVNGTTAWVEETCMPAFDTVSKQVSGQTASVSDSVLQSFRDALDRPTQLAGQIKRSLSKDMVKDRVYQVEVELLRDVEDARGEMGLGLLAAQINAKLWWLKLQGKTDEHQRYLEAAELYYKRHEADVLVAREQRAERAKKEIQARRKQQPQEVK</sequence>
<dbReference type="InParanoid" id="A0A1Y2EFQ2"/>
<dbReference type="Proteomes" id="UP000193689">
    <property type="component" value="Unassembled WGS sequence"/>
</dbReference>
<protein>
    <submittedName>
        <fullName evidence="1">Uncharacterized protein</fullName>
    </submittedName>
</protein>
<accession>A0A1Y2EFQ2</accession>
<evidence type="ECO:0000313" key="2">
    <source>
        <dbReference type="Proteomes" id="UP000193689"/>
    </source>
</evidence>
<dbReference type="EMBL" id="MCFJ01000002">
    <property type="protein sequence ID" value="ORY69625.1"/>
    <property type="molecule type" value="Genomic_DNA"/>
</dbReference>
<reference evidence="1 2" key="1">
    <citation type="submission" date="2016-07" db="EMBL/GenBank/DDBJ databases">
        <title>Pervasive Adenine N6-methylation of Active Genes in Fungi.</title>
        <authorList>
            <consortium name="DOE Joint Genome Institute"/>
            <person name="Mondo S.J."/>
            <person name="Dannebaum R.O."/>
            <person name="Kuo R.C."/>
            <person name="Labutti K."/>
            <person name="Haridas S."/>
            <person name="Kuo A."/>
            <person name="Salamov A."/>
            <person name="Ahrendt S.R."/>
            <person name="Lipzen A."/>
            <person name="Sullivan W."/>
            <person name="Andreopoulos W.B."/>
            <person name="Clum A."/>
            <person name="Lindquist E."/>
            <person name="Daum C."/>
            <person name="Ramamoorthy G.K."/>
            <person name="Gryganskyi A."/>
            <person name="Culley D."/>
            <person name="Magnuson J.K."/>
            <person name="James T.Y."/>
            <person name="O'Malley M.A."/>
            <person name="Stajich J.E."/>
            <person name="Spatafora J.W."/>
            <person name="Visel A."/>
            <person name="Grigoriev I.V."/>
        </authorList>
    </citation>
    <scope>NUCLEOTIDE SEQUENCE [LARGE SCALE GENOMIC DNA]</scope>
    <source>
        <strain evidence="1 2">CBS 129021</strain>
    </source>
</reference>
<organism evidence="1 2">
    <name type="scientific">Pseudomassariella vexata</name>
    <dbReference type="NCBI Taxonomy" id="1141098"/>
    <lineage>
        <taxon>Eukaryota</taxon>
        <taxon>Fungi</taxon>
        <taxon>Dikarya</taxon>
        <taxon>Ascomycota</taxon>
        <taxon>Pezizomycotina</taxon>
        <taxon>Sordariomycetes</taxon>
        <taxon>Xylariomycetidae</taxon>
        <taxon>Amphisphaeriales</taxon>
        <taxon>Pseudomassariaceae</taxon>
        <taxon>Pseudomassariella</taxon>
    </lineage>
</organism>
<dbReference type="RefSeq" id="XP_040719575.1">
    <property type="nucleotide sequence ID" value="XM_040854816.1"/>
</dbReference>